<dbReference type="EMBL" id="JANPWB010000011">
    <property type="protein sequence ID" value="KAJ1124057.1"/>
    <property type="molecule type" value="Genomic_DNA"/>
</dbReference>
<reference evidence="2" key="1">
    <citation type="journal article" date="2022" name="bioRxiv">
        <title>Sequencing and chromosome-scale assembly of the giantPleurodeles waltlgenome.</title>
        <authorList>
            <person name="Brown T."/>
            <person name="Elewa A."/>
            <person name="Iarovenko S."/>
            <person name="Subramanian E."/>
            <person name="Araus A.J."/>
            <person name="Petzold A."/>
            <person name="Susuki M."/>
            <person name="Suzuki K.-i.T."/>
            <person name="Hayashi T."/>
            <person name="Toyoda A."/>
            <person name="Oliveira C."/>
            <person name="Osipova E."/>
            <person name="Leigh N.D."/>
            <person name="Simon A."/>
            <person name="Yun M.H."/>
        </authorList>
    </citation>
    <scope>NUCLEOTIDE SEQUENCE</scope>
    <source>
        <strain evidence="2">20211129_DDA</strain>
        <tissue evidence="2">Liver</tissue>
    </source>
</reference>
<dbReference type="AlphaFoldDB" id="A0AAV7P9L8"/>
<organism evidence="2 3">
    <name type="scientific">Pleurodeles waltl</name>
    <name type="common">Iberian ribbed newt</name>
    <dbReference type="NCBI Taxonomy" id="8319"/>
    <lineage>
        <taxon>Eukaryota</taxon>
        <taxon>Metazoa</taxon>
        <taxon>Chordata</taxon>
        <taxon>Craniata</taxon>
        <taxon>Vertebrata</taxon>
        <taxon>Euteleostomi</taxon>
        <taxon>Amphibia</taxon>
        <taxon>Batrachia</taxon>
        <taxon>Caudata</taxon>
        <taxon>Salamandroidea</taxon>
        <taxon>Salamandridae</taxon>
        <taxon>Pleurodelinae</taxon>
        <taxon>Pleurodeles</taxon>
    </lineage>
</organism>
<accession>A0AAV7P9L8</accession>
<evidence type="ECO:0000256" key="1">
    <source>
        <dbReference type="SAM" id="MobiDB-lite"/>
    </source>
</evidence>
<keyword evidence="3" id="KW-1185">Reference proteome</keyword>
<gene>
    <name evidence="2" type="ORF">NDU88_002521</name>
</gene>
<evidence type="ECO:0000313" key="3">
    <source>
        <dbReference type="Proteomes" id="UP001066276"/>
    </source>
</evidence>
<dbReference type="Proteomes" id="UP001066276">
    <property type="component" value="Chromosome 7"/>
</dbReference>
<feature type="region of interest" description="Disordered" evidence="1">
    <location>
        <begin position="1"/>
        <end position="23"/>
    </location>
</feature>
<feature type="region of interest" description="Disordered" evidence="1">
    <location>
        <begin position="48"/>
        <end position="75"/>
    </location>
</feature>
<proteinExistence type="predicted"/>
<comment type="caution">
    <text evidence="2">The sequence shown here is derived from an EMBL/GenBank/DDBJ whole genome shotgun (WGS) entry which is preliminary data.</text>
</comment>
<protein>
    <submittedName>
        <fullName evidence="2">Uncharacterized protein</fullName>
    </submittedName>
</protein>
<evidence type="ECO:0000313" key="2">
    <source>
        <dbReference type="EMBL" id="KAJ1124057.1"/>
    </source>
</evidence>
<name>A0AAV7P9L8_PLEWA</name>
<sequence length="75" mass="9082">MSVERREKPEQERMKRSLMAGEKEKCSVRLNRRHPKMENAARRLRRARAKRSRQMTERAATTHLRQAHVEKHCFI</sequence>